<reference evidence="1" key="1">
    <citation type="submission" date="2009-10" db="EMBL/GenBank/DDBJ databases">
        <title>Diversity of trophic interactions inside an arsenic-rich microbial ecosystem.</title>
        <authorList>
            <person name="Bertin P.N."/>
            <person name="Heinrich-Salmeron A."/>
            <person name="Pelletier E."/>
            <person name="Goulhen-Chollet F."/>
            <person name="Arsene-Ploetze F."/>
            <person name="Gallien S."/>
            <person name="Calteau A."/>
            <person name="Vallenet D."/>
            <person name="Casiot C."/>
            <person name="Chane-Woon-Ming B."/>
            <person name="Giloteaux L."/>
            <person name="Barakat M."/>
            <person name="Bonnefoy V."/>
            <person name="Bruneel O."/>
            <person name="Chandler M."/>
            <person name="Cleiss J."/>
            <person name="Duran R."/>
            <person name="Elbaz-Poulichet F."/>
            <person name="Fonknechten N."/>
            <person name="Lauga B."/>
            <person name="Mornico D."/>
            <person name="Ortet P."/>
            <person name="Schaeffer C."/>
            <person name="Siguier P."/>
            <person name="Alexander Thil Smith A."/>
            <person name="Van Dorsselaer A."/>
            <person name="Weissenbach J."/>
            <person name="Medigue C."/>
            <person name="Le Paslier D."/>
        </authorList>
    </citation>
    <scope>NUCLEOTIDE SEQUENCE</scope>
</reference>
<dbReference type="EMBL" id="CABR01000136">
    <property type="protein sequence ID" value="CBI11343.1"/>
    <property type="molecule type" value="Genomic_DNA"/>
</dbReference>
<protein>
    <submittedName>
        <fullName evidence="1">Uncharacterized protein</fullName>
    </submittedName>
</protein>
<proteinExistence type="predicted"/>
<evidence type="ECO:0000313" key="1">
    <source>
        <dbReference type="EMBL" id="CBI11343.1"/>
    </source>
</evidence>
<organism evidence="1">
    <name type="scientific">mine drainage metagenome</name>
    <dbReference type="NCBI Taxonomy" id="410659"/>
    <lineage>
        <taxon>unclassified sequences</taxon>
        <taxon>metagenomes</taxon>
        <taxon>ecological metagenomes</taxon>
    </lineage>
</organism>
<sequence length="57" mass="6284">MVVVHSPDPFCTGPASYGILVEIKNKQEHNDCSANSKYHKPKDELIKVHVSSHLGTP</sequence>
<gene>
    <name evidence="1" type="ORF">CARN7_2165</name>
</gene>
<name>E6QVS0_9ZZZZ</name>
<dbReference type="AlphaFoldDB" id="E6QVS0"/>
<comment type="caution">
    <text evidence="1">The sequence shown here is derived from an EMBL/GenBank/DDBJ whole genome shotgun (WGS) entry which is preliminary data.</text>
</comment>
<accession>E6QVS0</accession>